<proteinExistence type="inferred from homology"/>
<sequence>MTDSLLLGRRLRMLSAPRDWRWRPGLGAWVLLAALVFYGSPLLSLLVASLRSAPLGQAGQWTLAAWVAVVNDARLVEAAFNSLALSLLNLLVALPVAAVLTVLAVRSDLPGRKAITPLMLVMFSLPSLFYALGFELLANPYTGLLNSLLTPGLLNIESFTGMALVNGFRCIAFTYLFLLGPVRAMAAEQEEASRVSGRGALYSFWRIGLPGLTPALAGAAIFAFLGGLEVFDLALIIGVPAGIPVLAVELFDWLNAPLPRYGEAAVVALGMVLVLSIGLWAQARLVGRRSFVSVGAKAAAPRTLALGRWRWPLALAVWGYLAVAQLMPMLSLLASSFQPFPGVVGAFSLRHYYAVLASPEVRGALVNTLGLACGTGLLTSTLGLVLAQVERSLARRAGQLLRFLTMLPLAMPGVVVALALSWAYVGIPGLRALYGSFAMMLIALVVSLTPLAVQIGQASLAQLSPQLYEAARVSGAAPWRAWRDTTMRLCLPGFLVGWYLALIAVSGSLDIPLLLGGPGLETLSTTIYTYNARGQLGQAAALLCLLLLLILLPAPLLAVGRPMRRWRRGPSTEDQS</sequence>
<keyword evidence="2 8" id="KW-0813">Transport</keyword>
<feature type="transmembrane region" description="Helical" evidence="8">
    <location>
        <begin position="364"/>
        <end position="389"/>
    </location>
</feature>
<evidence type="ECO:0000256" key="7">
    <source>
        <dbReference type="ARBA" id="ARBA00023136"/>
    </source>
</evidence>
<dbReference type="GO" id="GO:0005886">
    <property type="term" value="C:plasma membrane"/>
    <property type="evidence" value="ECO:0007669"/>
    <property type="project" value="UniProtKB-SubCell"/>
</dbReference>
<name>A0A4D6X775_PSEPU</name>
<dbReference type="Pfam" id="PF00528">
    <property type="entry name" value="BPD_transp_1"/>
    <property type="match status" value="1"/>
</dbReference>
<feature type="transmembrane region" description="Helical" evidence="8">
    <location>
        <begin position="261"/>
        <end position="281"/>
    </location>
</feature>
<feature type="transmembrane region" description="Helical" evidence="8">
    <location>
        <begin position="401"/>
        <end position="427"/>
    </location>
</feature>
<keyword evidence="3" id="KW-1003">Cell membrane</keyword>
<comment type="subcellular location">
    <subcellularLocation>
        <location evidence="1">Cell inner membrane</location>
        <topology evidence="1">Multi-pass membrane protein</topology>
    </subcellularLocation>
    <subcellularLocation>
        <location evidence="8">Cell membrane</location>
        <topology evidence="8">Multi-pass membrane protein</topology>
    </subcellularLocation>
</comment>
<feature type="transmembrane region" description="Helical" evidence="8">
    <location>
        <begin position="117"/>
        <end position="138"/>
    </location>
</feature>
<dbReference type="AlphaFoldDB" id="A0A4D6X775"/>
<evidence type="ECO:0000256" key="3">
    <source>
        <dbReference type="ARBA" id="ARBA00022475"/>
    </source>
</evidence>
<feature type="domain" description="ABC transmembrane type-1" evidence="9">
    <location>
        <begin position="79"/>
        <end position="279"/>
    </location>
</feature>
<comment type="similarity">
    <text evidence="8">Belongs to the binding-protein-dependent transport system permease family.</text>
</comment>
<feature type="transmembrane region" description="Helical" evidence="8">
    <location>
        <begin position="311"/>
        <end position="333"/>
    </location>
</feature>
<feature type="transmembrane region" description="Helical" evidence="8">
    <location>
        <begin position="203"/>
        <end position="227"/>
    </location>
</feature>
<feature type="domain" description="ABC transmembrane type-1" evidence="9">
    <location>
        <begin position="365"/>
        <end position="558"/>
    </location>
</feature>
<dbReference type="OrthoDB" id="9782004at2"/>
<dbReference type="SUPFAM" id="SSF161098">
    <property type="entry name" value="MetI-like"/>
    <property type="match status" value="2"/>
</dbReference>
<feature type="transmembrane region" description="Helical" evidence="8">
    <location>
        <begin position="83"/>
        <end position="105"/>
    </location>
</feature>
<keyword evidence="6 8" id="KW-1133">Transmembrane helix</keyword>
<reference evidence="11" key="1">
    <citation type="submission" date="2019-04" db="EMBL/GenBank/DDBJ databases">
        <title>Genome sequence of Pseudomonas putida 1290, an auxin catabolizing strain.</title>
        <authorList>
            <person name="Laird T.S."/>
            <person name="Leveau J.H.J."/>
        </authorList>
    </citation>
    <scope>NUCLEOTIDE SEQUENCE [LARGE SCALE GENOMIC DNA]</scope>
    <source>
        <strain evidence="11">1290</strain>
    </source>
</reference>
<keyword evidence="5 8" id="KW-0812">Transmembrane</keyword>
<feature type="transmembrane region" description="Helical" evidence="8">
    <location>
        <begin position="489"/>
        <end position="515"/>
    </location>
</feature>
<feature type="transmembrane region" description="Helical" evidence="8">
    <location>
        <begin position="20"/>
        <end position="40"/>
    </location>
</feature>
<dbReference type="InterPro" id="IPR035906">
    <property type="entry name" value="MetI-like_sf"/>
</dbReference>
<evidence type="ECO:0000256" key="4">
    <source>
        <dbReference type="ARBA" id="ARBA00022519"/>
    </source>
</evidence>
<dbReference type="Proteomes" id="UP000298551">
    <property type="component" value="Chromosome"/>
</dbReference>
<evidence type="ECO:0000259" key="9">
    <source>
        <dbReference type="PROSITE" id="PS50928"/>
    </source>
</evidence>
<keyword evidence="4" id="KW-0997">Cell inner membrane</keyword>
<dbReference type="InterPro" id="IPR000515">
    <property type="entry name" value="MetI-like"/>
</dbReference>
<dbReference type="CDD" id="cd06261">
    <property type="entry name" value="TM_PBP2"/>
    <property type="match status" value="2"/>
</dbReference>
<evidence type="ECO:0000313" key="10">
    <source>
        <dbReference type="EMBL" id="QCI11853.1"/>
    </source>
</evidence>
<organism evidence="10 11">
    <name type="scientific">Pseudomonas putida</name>
    <name type="common">Arthrobacter siderocapsulatus</name>
    <dbReference type="NCBI Taxonomy" id="303"/>
    <lineage>
        <taxon>Bacteria</taxon>
        <taxon>Pseudomonadati</taxon>
        <taxon>Pseudomonadota</taxon>
        <taxon>Gammaproteobacteria</taxon>
        <taxon>Pseudomonadales</taxon>
        <taxon>Pseudomonadaceae</taxon>
        <taxon>Pseudomonas</taxon>
    </lineage>
</organism>
<dbReference type="EMBL" id="CP039371">
    <property type="protein sequence ID" value="QCI11853.1"/>
    <property type="molecule type" value="Genomic_DNA"/>
</dbReference>
<feature type="transmembrane region" description="Helical" evidence="8">
    <location>
        <begin position="535"/>
        <end position="559"/>
    </location>
</feature>
<dbReference type="PROSITE" id="PS50928">
    <property type="entry name" value="ABC_TM1"/>
    <property type="match status" value="2"/>
</dbReference>
<dbReference type="GO" id="GO:0055085">
    <property type="term" value="P:transmembrane transport"/>
    <property type="evidence" value="ECO:0007669"/>
    <property type="project" value="InterPro"/>
</dbReference>
<evidence type="ECO:0000256" key="8">
    <source>
        <dbReference type="RuleBase" id="RU363032"/>
    </source>
</evidence>
<feature type="transmembrane region" description="Helical" evidence="8">
    <location>
        <begin position="433"/>
        <end position="453"/>
    </location>
</feature>
<gene>
    <name evidence="10" type="ORF">E6B08_10990</name>
</gene>
<dbReference type="PANTHER" id="PTHR43357:SF4">
    <property type="entry name" value="INNER MEMBRANE ABC TRANSPORTER PERMEASE PROTEIN YDCV"/>
    <property type="match status" value="1"/>
</dbReference>
<dbReference type="PANTHER" id="PTHR43357">
    <property type="entry name" value="INNER MEMBRANE ABC TRANSPORTER PERMEASE PROTEIN YDCV"/>
    <property type="match status" value="1"/>
</dbReference>
<accession>A0A4D6X775</accession>
<keyword evidence="7 8" id="KW-0472">Membrane</keyword>
<dbReference type="RefSeq" id="WP_136914017.1">
    <property type="nucleotide sequence ID" value="NZ_CP039371.1"/>
</dbReference>
<evidence type="ECO:0000256" key="2">
    <source>
        <dbReference type="ARBA" id="ARBA00022448"/>
    </source>
</evidence>
<feature type="transmembrane region" description="Helical" evidence="8">
    <location>
        <begin position="158"/>
        <end position="182"/>
    </location>
</feature>
<evidence type="ECO:0000313" key="11">
    <source>
        <dbReference type="Proteomes" id="UP000298551"/>
    </source>
</evidence>
<evidence type="ECO:0000256" key="1">
    <source>
        <dbReference type="ARBA" id="ARBA00004429"/>
    </source>
</evidence>
<evidence type="ECO:0000256" key="6">
    <source>
        <dbReference type="ARBA" id="ARBA00022989"/>
    </source>
</evidence>
<protein>
    <submittedName>
        <fullName evidence="10">Iron ABC transporter permease</fullName>
    </submittedName>
</protein>
<evidence type="ECO:0000256" key="5">
    <source>
        <dbReference type="ARBA" id="ARBA00022692"/>
    </source>
</evidence>
<dbReference type="Gene3D" id="1.10.3720.10">
    <property type="entry name" value="MetI-like"/>
    <property type="match status" value="2"/>
</dbReference>